<organism evidence="5 6">
    <name type="scientific">Dawidia soli</name>
    <dbReference type="NCBI Taxonomy" id="2782352"/>
    <lineage>
        <taxon>Bacteria</taxon>
        <taxon>Pseudomonadati</taxon>
        <taxon>Bacteroidota</taxon>
        <taxon>Cytophagia</taxon>
        <taxon>Cytophagales</taxon>
        <taxon>Chryseotaleaceae</taxon>
        <taxon>Dawidia</taxon>
    </lineage>
</organism>
<dbReference type="GO" id="GO:0005886">
    <property type="term" value="C:plasma membrane"/>
    <property type="evidence" value="ECO:0007669"/>
    <property type="project" value="InterPro"/>
</dbReference>
<dbReference type="InterPro" id="IPR004329">
    <property type="entry name" value="CcmE"/>
</dbReference>
<keyword evidence="2" id="KW-0349">Heme</keyword>
<keyword evidence="3" id="KW-0201">Cytochrome c-type biogenesis</keyword>
<evidence type="ECO:0000256" key="2">
    <source>
        <dbReference type="ARBA" id="ARBA00022617"/>
    </source>
</evidence>
<comment type="caution">
    <text evidence="5">The sequence shown here is derived from an EMBL/GenBank/DDBJ whole genome shotgun (WGS) entry which is preliminary data.</text>
</comment>
<dbReference type="InterPro" id="IPR012340">
    <property type="entry name" value="NA-bd_OB-fold"/>
</dbReference>
<evidence type="ECO:0000313" key="5">
    <source>
        <dbReference type="EMBL" id="MBT1690214.1"/>
    </source>
</evidence>
<dbReference type="RefSeq" id="WP_254093433.1">
    <property type="nucleotide sequence ID" value="NZ_JAHESC010000058.1"/>
</dbReference>
<reference evidence="5 6" key="1">
    <citation type="submission" date="2021-05" db="EMBL/GenBank/DDBJ databases">
        <title>A Polyphasic approach of four new species of the genus Ohtaekwangia: Ohtaekwangia histidinii sp. nov., Ohtaekwangia cretensis sp. nov., Ohtaekwangia indiensis sp. nov., Ohtaekwangia reichenbachii sp. nov. from diverse environment.</title>
        <authorList>
            <person name="Octaviana S."/>
        </authorList>
    </citation>
    <scope>NUCLEOTIDE SEQUENCE [LARGE SCALE GENOMIC DNA]</scope>
    <source>
        <strain evidence="5 6">PWU37</strain>
    </source>
</reference>
<keyword evidence="2" id="KW-0408">Iron</keyword>
<dbReference type="GO" id="GO:0020037">
    <property type="term" value="F:heme binding"/>
    <property type="evidence" value="ECO:0007669"/>
    <property type="project" value="InterPro"/>
</dbReference>
<dbReference type="EMBL" id="JAHESC010000058">
    <property type="protein sequence ID" value="MBT1690214.1"/>
    <property type="molecule type" value="Genomic_DNA"/>
</dbReference>
<proteinExistence type="predicted"/>
<dbReference type="GO" id="GO:0017004">
    <property type="term" value="P:cytochrome complex assembly"/>
    <property type="evidence" value="ECO:0007669"/>
    <property type="project" value="UniProtKB-KW"/>
</dbReference>
<name>A0AAP2GG63_9BACT</name>
<keyword evidence="6" id="KW-1185">Reference proteome</keyword>
<dbReference type="Gene3D" id="2.40.50.140">
    <property type="entry name" value="Nucleic acid-binding proteins"/>
    <property type="match status" value="1"/>
</dbReference>
<dbReference type="InterPro" id="IPR036127">
    <property type="entry name" value="CcmE-like_sf"/>
</dbReference>
<comment type="subcellular location">
    <subcellularLocation>
        <location evidence="1">Membrane</location>
    </subcellularLocation>
</comment>
<protein>
    <submittedName>
        <fullName evidence="5">Cytochrome c maturation protein CcmE</fullName>
    </submittedName>
</protein>
<evidence type="ECO:0000313" key="6">
    <source>
        <dbReference type="Proteomes" id="UP001319180"/>
    </source>
</evidence>
<evidence type="ECO:0000256" key="1">
    <source>
        <dbReference type="ARBA" id="ARBA00004370"/>
    </source>
</evidence>
<evidence type="ECO:0000256" key="3">
    <source>
        <dbReference type="ARBA" id="ARBA00022748"/>
    </source>
</evidence>
<evidence type="ECO:0000256" key="4">
    <source>
        <dbReference type="ARBA" id="ARBA00023136"/>
    </source>
</evidence>
<gene>
    <name evidence="5" type="ORF">KK078_26855</name>
</gene>
<sequence>MKKSHILIIVVIAVAIGIMVGTAGDASTYVNFDEAHKLAAAGKTKDIHVVGQLKKDAGGHIVGIEEGADRVSFSFILVDDAGKEQRVEYNEPMPPDMLKSEKVVIVGSYAGERFKASKIILKCPSKYQEEGINA</sequence>
<dbReference type="GO" id="GO:0017003">
    <property type="term" value="P:protein-heme linkage"/>
    <property type="evidence" value="ECO:0007669"/>
    <property type="project" value="InterPro"/>
</dbReference>
<keyword evidence="4" id="KW-0472">Membrane</keyword>
<accession>A0AAP2GG63</accession>
<dbReference type="AlphaFoldDB" id="A0AAP2GG63"/>
<dbReference type="SUPFAM" id="SSF82093">
    <property type="entry name" value="Heme chaperone CcmE"/>
    <property type="match status" value="1"/>
</dbReference>
<dbReference type="Proteomes" id="UP001319180">
    <property type="component" value="Unassembled WGS sequence"/>
</dbReference>
<dbReference type="Pfam" id="PF03100">
    <property type="entry name" value="CcmE"/>
    <property type="match status" value="1"/>
</dbReference>
<keyword evidence="2" id="KW-0479">Metal-binding</keyword>